<dbReference type="Ensembl" id="ENSNMLT00000042488.1">
    <property type="protein sequence ID" value="ENSNMLP00000038171.1"/>
    <property type="gene ID" value="ENSNMLG00000023562.1"/>
</dbReference>
<dbReference type="PROSITE" id="PS51257">
    <property type="entry name" value="PROKAR_LIPOPROTEIN"/>
    <property type="match status" value="1"/>
</dbReference>
<proteinExistence type="inferred from homology"/>
<dbReference type="Proteomes" id="UP000694523">
    <property type="component" value="Unplaced"/>
</dbReference>
<dbReference type="AlphaFoldDB" id="A0A8C6UL51"/>
<sequence>MASWVVRLCVLLLTVVISCCKAKRDAVLYCSACSAIVEEMSYSISQVDPKKTINVGSFRLSPDGSMQDKKVPLARSEMHLSDLLDGLCDRMNDYALHNDPDSGEKRYRRFAPREGQDMTDLPDFKHFKFEGPEANALKFACETVREELEDDIISLFQKDSQDVQQQLCRNISGYCRDGGSVKEEL</sequence>
<name>A0A8C6UL51_9GOBI</name>
<reference evidence="4" key="1">
    <citation type="submission" date="2025-08" db="UniProtKB">
        <authorList>
            <consortium name="Ensembl"/>
        </authorList>
    </citation>
    <scope>IDENTIFICATION</scope>
</reference>
<dbReference type="InterPro" id="IPR021852">
    <property type="entry name" value="DUF3456"/>
</dbReference>
<evidence type="ECO:0000313" key="4">
    <source>
        <dbReference type="Ensembl" id="ENSNMLP00000038171.1"/>
    </source>
</evidence>
<keyword evidence="2" id="KW-0732">Signal</keyword>
<evidence type="ECO:0000313" key="5">
    <source>
        <dbReference type="Proteomes" id="UP000694523"/>
    </source>
</evidence>
<dbReference type="PANTHER" id="PTHR13341">
    <property type="entry name" value="MIR-INTERACTING SAPOSIN-LIKE PROTEIN"/>
    <property type="match status" value="1"/>
</dbReference>
<reference evidence="4" key="2">
    <citation type="submission" date="2025-09" db="UniProtKB">
        <authorList>
            <consortium name="Ensembl"/>
        </authorList>
    </citation>
    <scope>IDENTIFICATION</scope>
</reference>
<evidence type="ECO:0000256" key="1">
    <source>
        <dbReference type="ARBA" id="ARBA00007285"/>
    </source>
</evidence>
<evidence type="ECO:0000259" key="3">
    <source>
        <dbReference type="Pfam" id="PF11938"/>
    </source>
</evidence>
<feature type="signal peptide" evidence="2">
    <location>
        <begin position="1"/>
        <end position="22"/>
    </location>
</feature>
<comment type="similarity">
    <text evidence="1">Belongs to the canopy family.</text>
</comment>
<dbReference type="Pfam" id="PF11938">
    <property type="entry name" value="DUF3456"/>
    <property type="match status" value="1"/>
</dbReference>
<keyword evidence="5" id="KW-1185">Reference proteome</keyword>
<evidence type="ECO:0000256" key="2">
    <source>
        <dbReference type="SAM" id="SignalP"/>
    </source>
</evidence>
<dbReference type="InterPro" id="IPR042415">
    <property type="entry name" value="CNPY"/>
</dbReference>
<protein>
    <recommendedName>
        <fullName evidence="3">DUF3456 domain-containing protein</fullName>
    </recommendedName>
</protein>
<organism evidence="4 5">
    <name type="scientific">Neogobius melanostomus</name>
    <name type="common">round goby</name>
    <dbReference type="NCBI Taxonomy" id="47308"/>
    <lineage>
        <taxon>Eukaryota</taxon>
        <taxon>Metazoa</taxon>
        <taxon>Chordata</taxon>
        <taxon>Craniata</taxon>
        <taxon>Vertebrata</taxon>
        <taxon>Euteleostomi</taxon>
        <taxon>Actinopterygii</taxon>
        <taxon>Neopterygii</taxon>
        <taxon>Teleostei</taxon>
        <taxon>Neoteleostei</taxon>
        <taxon>Acanthomorphata</taxon>
        <taxon>Gobiaria</taxon>
        <taxon>Gobiiformes</taxon>
        <taxon>Gobioidei</taxon>
        <taxon>Gobiidae</taxon>
        <taxon>Benthophilinae</taxon>
        <taxon>Neogobiini</taxon>
        <taxon>Neogobius</taxon>
    </lineage>
</organism>
<dbReference type="GO" id="GO:0005783">
    <property type="term" value="C:endoplasmic reticulum"/>
    <property type="evidence" value="ECO:0007669"/>
    <property type="project" value="TreeGrafter"/>
</dbReference>
<accession>A0A8C6UL51</accession>
<feature type="domain" description="DUF3456" evidence="3">
    <location>
        <begin position="29"/>
        <end position="175"/>
    </location>
</feature>
<feature type="chain" id="PRO_5034474940" description="DUF3456 domain-containing protein" evidence="2">
    <location>
        <begin position="23"/>
        <end position="185"/>
    </location>
</feature>
<dbReference type="PANTHER" id="PTHR13341:SF4">
    <property type="entry name" value="CANOPY FGF SIGNALING REGULATOR 1"/>
    <property type="match status" value="1"/>
</dbReference>